<dbReference type="STRING" id="1219065.VPR01S_19_00110"/>
<dbReference type="InterPro" id="IPR029787">
    <property type="entry name" value="Nucleotide_cyclase"/>
</dbReference>
<name>U3BGC3_VIBPR</name>
<evidence type="ECO:0000256" key="2">
    <source>
        <dbReference type="SAM" id="Coils"/>
    </source>
</evidence>
<dbReference type="SUPFAM" id="SSF55073">
    <property type="entry name" value="Nucleotide cyclase"/>
    <property type="match status" value="1"/>
</dbReference>
<keyword evidence="6" id="KW-1185">Reference proteome</keyword>
<dbReference type="RefSeq" id="WP_021706697.1">
    <property type="nucleotide sequence ID" value="NZ_BATJ01000019.1"/>
</dbReference>
<dbReference type="InterPro" id="IPR043128">
    <property type="entry name" value="Rev_trsase/Diguanyl_cyclase"/>
</dbReference>
<evidence type="ECO:0000256" key="3">
    <source>
        <dbReference type="SAM" id="Phobius"/>
    </source>
</evidence>
<evidence type="ECO:0000313" key="6">
    <source>
        <dbReference type="Proteomes" id="UP000016570"/>
    </source>
</evidence>
<keyword evidence="3" id="KW-0812">Transmembrane</keyword>
<comment type="caution">
    <text evidence="5">The sequence shown here is derived from an EMBL/GenBank/DDBJ whole genome shotgun (WGS) entry which is preliminary data.</text>
</comment>
<dbReference type="AlphaFoldDB" id="U3BGC3"/>
<accession>U3BGC3</accession>
<dbReference type="EMBL" id="BATJ01000019">
    <property type="protein sequence ID" value="GAD68729.1"/>
    <property type="molecule type" value="Genomic_DNA"/>
</dbReference>
<dbReference type="Gene3D" id="3.30.70.270">
    <property type="match status" value="1"/>
</dbReference>
<dbReference type="FunFam" id="3.30.70.270:FF:000001">
    <property type="entry name" value="Diguanylate cyclase domain protein"/>
    <property type="match status" value="1"/>
</dbReference>
<gene>
    <name evidence="5" type="ORF">VPR01S_19_00110</name>
</gene>
<keyword evidence="3" id="KW-0472">Membrane</keyword>
<proteinExistence type="predicted"/>
<feature type="transmembrane region" description="Helical" evidence="3">
    <location>
        <begin position="167"/>
        <end position="190"/>
    </location>
</feature>
<evidence type="ECO:0000256" key="1">
    <source>
        <dbReference type="ARBA" id="ARBA00001946"/>
    </source>
</evidence>
<reference evidence="5 6" key="1">
    <citation type="submission" date="2013-09" db="EMBL/GenBank/DDBJ databases">
        <title>Whole genome shotgun sequence of Vibrio proteolyticus NBRC 13287.</title>
        <authorList>
            <person name="Isaki S."/>
            <person name="Hosoyama A."/>
            <person name="Numata M."/>
            <person name="Hashimoto M."/>
            <person name="Hosoyama Y."/>
            <person name="Tsuchikane K."/>
            <person name="Noguchi M."/>
            <person name="Hirakata S."/>
            <person name="Ichikawa N."/>
            <person name="Ohji S."/>
            <person name="Yamazoe A."/>
            <person name="Fujita N."/>
        </authorList>
    </citation>
    <scope>NUCLEOTIDE SEQUENCE [LARGE SCALE GENOMIC DNA]</scope>
    <source>
        <strain evidence="5 6">NBRC 13287</strain>
    </source>
</reference>
<dbReference type="Pfam" id="PF00990">
    <property type="entry name" value="GGDEF"/>
    <property type="match status" value="1"/>
</dbReference>
<dbReference type="NCBIfam" id="TIGR00254">
    <property type="entry name" value="GGDEF"/>
    <property type="match status" value="1"/>
</dbReference>
<keyword evidence="2" id="KW-0175">Coiled coil</keyword>
<dbReference type="CDD" id="cd01949">
    <property type="entry name" value="GGDEF"/>
    <property type="match status" value="1"/>
</dbReference>
<evidence type="ECO:0000313" key="5">
    <source>
        <dbReference type="EMBL" id="GAD68729.1"/>
    </source>
</evidence>
<feature type="coiled-coil region" evidence="2">
    <location>
        <begin position="98"/>
        <end position="125"/>
    </location>
</feature>
<feature type="domain" description="GGDEF" evidence="4">
    <location>
        <begin position="301"/>
        <end position="437"/>
    </location>
</feature>
<dbReference type="SMART" id="SM00267">
    <property type="entry name" value="GGDEF"/>
    <property type="match status" value="1"/>
</dbReference>
<evidence type="ECO:0000259" key="4">
    <source>
        <dbReference type="PROSITE" id="PS50887"/>
    </source>
</evidence>
<comment type="cofactor">
    <cofactor evidence="1">
        <name>Mg(2+)</name>
        <dbReference type="ChEBI" id="CHEBI:18420"/>
    </cofactor>
</comment>
<dbReference type="PANTHER" id="PTHR46663:SF2">
    <property type="entry name" value="GGDEF DOMAIN-CONTAINING PROTEIN"/>
    <property type="match status" value="1"/>
</dbReference>
<dbReference type="GO" id="GO:0003824">
    <property type="term" value="F:catalytic activity"/>
    <property type="evidence" value="ECO:0007669"/>
    <property type="project" value="UniProtKB-ARBA"/>
</dbReference>
<protein>
    <recommendedName>
        <fullName evidence="4">GGDEF domain-containing protein</fullName>
    </recommendedName>
</protein>
<dbReference type="PANTHER" id="PTHR46663">
    <property type="entry name" value="DIGUANYLATE CYCLASE DGCT-RELATED"/>
    <property type="match status" value="1"/>
</dbReference>
<organism evidence="5 6">
    <name type="scientific">Vibrio proteolyticus NBRC 13287</name>
    <dbReference type="NCBI Taxonomy" id="1219065"/>
    <lineage>
        <taxon>Bacteria</taxon>
        <taxon>Pseudomonadati</taxon>
        <taxon>Pseudomonadota</taxon>
        <taxon>Gammaproteobacteria</taxon>
        <taxon>Vibrionales</taxon>
        <taxon>Vibrionaceae</taxon>
        <taxon>Vibrio</taxon>
    </lineage>
</organism>
<keyword evidence="3" id="KW-1133">Transmembrane helix</keyword>
<dbReference type="Proteomes" id="UP000016570">
    <property type="component" value="Unassembled WGS sequence"/>
</dbReference>
<dbReference type="PROSITE" id="PS50887">
    <property type="entry name" value="GGDEF"/>
    <property type="match status" value="1"/>
</dbReference>
<dbReference type="InterPro" id="IPR000160">
    <property type="entry name" value="GGDEF_dom"/>
</dbReference>
<sequence length="443" mass="50258">MKRSLRKKLYFQFSCTFLLCAAIVLLIWSQVSQYNQLHSQIEQVALAQRQLELVRTLLWQKQYLSEGVSAEDRLNAGLANFELIAAKIEDKQSSNDTMLKLVSRLNELLQQEQRLNNARNLMQTREFDSAQDLLFARYNMVLQNITDQLLGTQRQLLVDTEQRNTGMMYLVAAVLSAFALVLIITAFFILNRFTHGRRAIARCIRELQSGNYQYQVGVDTLDKEFVLLADFLHKLGHTLNQTTISRNELSREVAMQTAAIIKQKNELLHLSLHDPLTGLFNRRALEHHLNAAIERAQSRDSDVALIYFDLDGFKQVNDRHGHAAGDALLCTIAKRLLNSVRDHDIVARMGGDEFIICCELVGQESVPALLDRVVMLIRKLSEPISFEHQTLSVGVSIGISYYPSQSDNASKLIQLADKAMYVAKSVPGSAYYHDHLTTPIVVR</sequence>
<dbReference type="InterPro" id="IPR052163">
    <property type="entry name" value="DGC-Regulatory_Protein"/>
</dbReference>
<dbReference type="eggNOG" id="COG2199">
    <property type="taxonomic scope" value="Bacteria"/>
</dbReference>